<sequence>QGSITAYKSLPNQGAVHDRASQGTNCVGVELRRNKEIVLGEIVDDDLAGNFAGEEDEEAYCKARKWYENAKAGDFEGITVGA</sequence>
<feature type="non-terminal residue" evidence="1">
    <location>
        <position position="1"/>
    </location>
</feature>
<evidence type="ECO:0000313" key="2">
    <source>
        <dbReference type="Proteomes" id="UP000823775"/>
    </source>
</evidence>
<comment type="caution">
    <text evidence="1">The sequence shown here is derived from an EMBL/GenBank/DDBJ whole genome shotgun (WGS) entry which is preliminary data.</text>
</comment>
<gene>
    <name evidence="1" type="ORF">HAX54_004882</name>
</gene>
<organism evidence="1 2">
    <name type="scientific">Datura stramonium</name>
    <name type="common">Jimsonweed</name>
    <name type="synonym">Common thornapple</name>
    <dbReference type="NCBI Taxonomy" id="4076"/>
    <lineage>
        <taxon>Eukaryota</taxon>
        <taxon>Viridiplantae</taxon>
        <taxon>Streptophyta</taxon>
        <taxon>Embryophyta</taxon>
        <taxon>Tracheophyta</taxon>
        <taxon>Spermatophyta</taxon>
        <taxon>Magnoliopsida</taxon>
        <taxon>eudicotyledons</taxon>
        <taxon>Gunneridae</taxon>
        <taxon>Pentapetalae</taxon>
        <taxon>asterids</taxon>
        <taxon>lamiids</taxon>
        <taxon>Solanales</taxon>
        <taxon>Solanaceae</taxon>
        <taxon>Solanoideae</taxon>
        <taxon>Datureae</taxon>
        <taxon>Datura</taxon>
    </lineage>
</organism>
<reference evidence="1 2" key="1">
    <citation type="journal article" date="2021" name="BMC Genomics">
        <title>Datura genome reveals duplications of psychoactive alkaloid biosynthetic genes and high mutation rate following tissue culture.</title>
        <authorList>
            <person name="Rajewski A."/>
            <person name="Carter-House D."/>
            <person name="Stajich J."/>
            <person name="Litt A."/>
        </authorList>
    </citation>
    <scope>NUCLEOTIDE SEQUENCE [LARGE SCALE GENOMIC DNA]</scope>
    <source>
        <strain evidence="1">AR-01</strain>
    </source>
</reference>
<evidence type="ECO:0000313" key="1">
    <source>
        <dbReference type="EMBL" id="MCD7450271.1"/>
    </source>
</evidence>
<dbReference type="EMBL" id="JACEIK010000123">
    <property type="protein sequence ID" value="MCD7450271.1"/>
    <property type="molecule type" value="Genomic_DNA"/>
</dbReference>
<name>A0ABS8RTX3_DATST</name>
<proteinExistence type="predicted"/>
<keyword evidence="2" id="KW-1185">Reference proteome</keyword>
<accession>A0ABS8RTX3</accession>
<dbReference type="Proteomes" id="UP000823775">
    <property type="component" value="Unassembled WGS sequence"/>
</dbReference>
<protein>
    <submittedName>
        <fullName evidence="1">Uncharacterized protein</fullName>
    </submittedName>
</protein>